<comment type="caution">
    <text evidence="1">The sequence shown here is derived from an EMBL/GenBank/DDBJ whole genome shotgun (WGS) entry which is preliminary data.</text>
</comment>
<reference evidence="1" key="1">
    <citation type="submission" date="2019-10" db="EMBL/GenBank/DDBJ databases">
        <authorList>
            <consortium name="DOE Joint Genome Institute"/>
            <person name="Kuo A."/>
            <person name="Miyauchi S."/>
            <person name="Kiss E."/>
            <person name="Drula E."/>
            <person name="Kohler A."/>
            <person name="Sanchez-Garcia M."/>
            <person name="Andreopoulos B."/>
            <person name="Barry K.W."/>
            <person name="Bonito G."/>
            <person name="Buee M."/>
            <person name="Carver A."/>
            <person name="Chen C."/>
            <person name="Cichocki N."/>
            <person name="Clum A."/>
            <person name="Culley D."/>
            <person name="Crous P.W."/>
            <person name="Fauchery L."/>
            <person name="Girlanda M."/>
            <person name="Hayes R."/>
            <person name="Keri Z."/>
            <person name="Labutti K."/>
            <person name="Lipzen A."/>
            <person name="Lombard V."/>
            <person name="Magnuson J."/>
            <person name="Maillard F."/>
            <person name="Morin E."/>
            <person name="Murat C."/>
            <person name="Nolan M."/>
            <person name="Ohm R."/>
            <person name="Pangilinan J."/>
            <person name="Pereira M."/>
            <person name="Perotto S."/>
            <person name="Peter M."/>
            <person name="Riley R."/>
            <person name="Sitrit Y."/>
            <person name="Stielow B."/>
            <person name="Szollosi G."/>
            <person name="Zifcakova L."/>
            <person name="Stursova M."/>
            <person name="Spatafora J.W."/>
            <person name="Tedersoo L."/>
            <person name="Vaario L.-M."/>
            <person name="Yamada A."/>
            <person name="Yan M."/>
            <person name="Wang P."/>
            <person name="Xu J."/>
            <person name="Bruns T."/>
            <person name="Baldrian P."/>
            <person name="Vilgalys R."/>
            <person name="Henrissat B."/>
            <person name="Grigoriev I.V."/>
            <person name="Hibbett D."/>
            <person name="Nagy L.G."/>
            <person name="Martin F.M."/>
        </authorList>
    </citation>
    <scope>NUCLEOTIDE SEQUENCE</scope>
    <source>
        <strain evidence="1">P2</strain>
    </source>
</reference>
<dbReference type="EMBL" id="MU118090">
    <property type="protein sequence ID" value="KAF9645453.1"/>
    <property type="molecule type" value="Genomic_DNA"/>
</dbReference>
<proteinExistence type="predicted"/>
<accession>A0ACB6Z7Z1</accession>
<dbReference type="Proteomes" id="UP000886501">
    <property type="component" value="Unassembled WGS sequence"/>
</dbReference>
<name>A0ACB6Z7Z1_THEGA</name>
<protein>
    <submittedName>
        <fullName evidence="1">Uncharacterized protein</fullName>
    </submittedName>
</protein>
<reference evidence="1" key="2">
    <citation type="journal article" date="2020" name="Nat. Commun.">
        <title>Large-scale genome sequencing of mycorrhizal fungi provides insights into the early evolution of symbiotic traits.</title>
        <authorList>
            <person name="Miyauchi S."/>
            <person name="Kiss E."/>
            <person name="Kuo A."/>
            <person name="Drula E."/>
            <person name="Kohler A."/>
            <person name="Sanchez-Garcia M."/>
            <person name="Morin E."/>
            <person name="Andreopoulos B."/>
            <person name="Barry K.W."/>
            <person name="Bonito G."/>
            <person name="Buee M."/>
            <person name="Carver A."/>
            <person name="Chen C."/>
            <person name="Cichocki N."/>
            <person name="Clum A."/>
            <person name="Culley D."/>
            <person name="Crous P.W."/>
            <person name="Fauchery L."/>
            <person name="Girlanda M."/>
            <person name="Hayes R.D."/>
            <person name="Keri Z."/>
            <person name="LaButti K."/>
            <person name="Lipzen A."/>
            <person name="Lombard V."/>
            <person name="Magnuson J."/>
            <person name="Maillard F."/>
            <person name="Murat C."/>
            <person name="Nolan M."/>
            <person name="Ohm R.A."/>
            <person name="Pangilinan J."/>
            <person name="Pereira M.F."/>
            <person name="Perotto S."/>
            <person name="Peter M."/>
            <person name="Pfister S."/>
            <person name="Riley R."/>
            <person name="Sitrit Y."/>
            <person name="Stielow J.B."/>
            <person name="Szollosi G."/>
            <person name="Zifcakova L."/>
            <person name="Stursova M."/>
            <person name="Spatafora J.W."/>
            <person name="Tedersoo L."/>
            <person name="Vaario L.M."/>
            <person name="Yamada A."/>
            <person name="Yan M."/>
            <person name="Wang P."/>
            <person name="Xu J."/>
            <person name="Bruns T."/>
            <person name="Baldrian P."/>
            <person name="Vilgalys R."/>
            <person name="Dunand C."/>
            <person name="Henrissat B."/>
            <person name="Grigoriev I.V."/>
            <person name="Hibbett D."/>
            <person name="Nagy L.G."/>
            <person name="Martin F.M."/>
        </authorList>
    </citation>
    <scope>NUCLEOTIDE SEQUENCE</scope>
    <source>
        <strain evidence="1">P2</strain>
    </source>
</reference>
<organism evidence="1 2">
    <name type="scientific">Thelephora ganbajun</name>
    <name type="common">Ganba fungus</name>
    <dbReference type="NCBI Taxonomy" id="370292"/>
    <lineage>
        <taxon>Eukaryota</taxon>
        <taxon>Fungi</taxon>
        <taxon>Dikarya</taxon>
        <taxon>Basidiomycota</taxon>
        <taxon>Agaricomycotina</taxon>
        <taxon>Agaricomycetes</taxon>
        <taxon>Thelephorales</taxon>
        <taxon>Thelephoraceae</taxon>
        <taxon>Thelephora</taxon>
    </lineage>
</organism>
<evidence type="ECO:0000313" key="1">
    <source>
        <dbReference type="EMBL" id="KAF9645453.1"/>
    </source>
</evidence>
<gene>
    <name evidence="1" type="ORF">BDM02DRAFT_3120218</name>
</gene>
<evidence type="ECO:0000313" key="2">
    <source>
        <dbReference type="Proteomes" id="UP000886501"/>
    </source>
</evidence>
<sequence>MSSEVVPSTLNLASNDLSKITKEDLVKYFAVLQGMYAKRRKKIYDEMQAKEGES</sequence>
<keyword evidence="2" id="KW-1185">Reference proteome</keyword>